<protein>
    <recommendedName>
        <fullName evidence="1">Phospholipase/carboxylesterase/thioesterase domain-containing protein</fullName>
    </recommendedName>
</protein>
<dbReference type="SUPFAM" id="SSF53474">
    <property type="entry name" value="alpha/beta-Hydrolases"/>
    <property type="match status" value="1"/>
</dbReference>
<comment type="caution">
    <text evidence="2">The sequence shown here is derived from an EMBL/GenBank/DDBJ whole genome shotgun (WGS) entry which is preliminary data.</text>
</comment>
<dbReference type="PANTHER" id="PTHR46234">
    <property type="entry name" value="ALPHA/BETA-HYDROLASES SUPERFAMILY PROTEIN"/>
    <property type="match status" value="1"/>
</dbReference>
<reference evidence="2 3" key="1">
    <citation type="submission" date="2022-01" db="EMBL/GenBank/DDBJ databases">
        <authorList>
            <person name="Xiong W."/>
            <person name="Schranz E."/>
        </authorList>
    </citation>
    <scope>NUCLEOTIDE SEQUENCE [LARGE SCALE GENOMIC DNA]</scope>
</reference>
<gene>
    <name evidence="2" type="ORF">LVIROSA_LOCUS13528</name>
</gene>
<proteinExistence type="predicted"/>
<evidence type="ECO:0000259" key="1">
    <source>
        <dbReference type="Pfam" id="PF02230"/>
    </source>
</evidence>
<sequence length="295" mass="32135">MYSLTWYLVSGLSEKKVFFSVAAVTGCISVIFNMTSIDPVLDSSGGITARRVFKFGPTYVLEPKGKHQATIVWLHGLGDDGLSWSQILETLPLPNIKWICPTSPVQTINFIWWTFYNCMLESKSVCNCKGFDVTDISEDAIQDVEGMDASAAHVLSLLSNEPPNIKLGVGGFSMGAATAIYSARCFARGKLGNGTRYSAHLAAVVGLSGWLPCANHPSNEVEGPAASVPILLCHGRGDEVVWFRYGEKSAEKLTSAGFENLTFKSFHSLGHYIIPEEMDEVSSWLTSQLELEGHS</sequence>
<feature type="domain" description="Phospholipase/carboxylesterase/thioesterase" evidence="1">
    <location>
        <begin position="60"/>
        <end position="286"/>
    </location>
</feature>
<name>A0AAU9MJW0_9ASTR</name>
<dbReference type="InterPro" id="IPR003140">
    <property type="entry name" value="PLipase/COase/thioEstase"/>
</dbReference>
<evidence type="ECO:0000313" key="2">
    <source>
        <dbReference type="EMBL" id="CAH1426449.1"/>
    </source>
</evidence>
<accession>A0AAU9MJW0</accession>
<dbReference type="GO" id="GO:0016787">
    <property type="term" value="F:hydrolase activity"/>
    <property type="evidence" value="ECO:0007669"/>
    <property type="project" value="InterPro"/>
</dbReference>
<keyword evidence="3" id="KW-1185">Reference proteome</keyword>
<dbReference type="EMBL" id="CAKMRJ010002223">
    <property type="protein sequence ID" value="CAH1426449.1"/>
    <property type="molecule type" value="Genomic_DNA"/>
</dbReference>
<dbReference type="Gene3D" id="3.40.50.1820">
    <property type="entry name" value="alpha/beta hydrolase"/>
    <property type="match status" value="1"/>
</dbReference>
<dbReference type="InterPro" id="IPR029058">
    <property type="entry name" value="AB_hydrolase_fold"/>
</dbReference>
<dbReference type="Pfam" id="PF02230">
    <property type="entry name" value="Abhydrolase_2"/>
    <property type="match status" value="1"/>
</dbReference>
<evidence type="ECO:0000313" key="3">
    <source>
        <dbReference type="Proteomes" id="UP001157418"/>
    </source>
</evidence>
<organism evidence="2 3">
    <name type="scientific">Lactuca virosa</name>
    <dbReference type="NCBI Taxonomy" id="75947"/>
    <lineage>
        <taxon>Eukaryota</taxon>
        <taxon>Viridiplantae</taxon>
        <taxon>Streptophyta</taxon>
        <taxon>Embryophyta</taxon>
        <taxon>Tracheophyta</taxon>
        <taxon>Spermatophyta</taxon>
        <taxon>Magnoliopsida</taxon>
        <taxon>eudicotyledons</taxon>
        <taxon>Gunneridae</taxon>
        <taxon>Pentapetalae</taxon>
        <taxon>asterids</taxon>
        <taxon>campanulids</taxon>
        <taxon>Asterales</taxon>
        <taxon>Asteraceae</taxon>
        <taxon>Cichorioideae</taxon>
        <taxon>Cichorieae</taxon>
        <taxon>Lactucinae</taxon>
        <taxon>Lactuca</taxon>
    </lineage>
</organism>
<dbReference type="AlphaFoldDB" id="A0AAU9MJW0"/>
<dbReference type="Proteomes" id="UP001157418">
    <property type="component" value="Unassembled WGS sequence"/>
</dbReference>